<keyword evidence="3" id="KW-1185">Reference proteome</keyword>
<dbReference type="InterPro" id="IPR037523">
    <property type="entry name" value="VOC_core"/>
</dbReference>
<evidence type="ECO:0000313" key="3">
    <source>
        <dbReference type="Proteomes" id="UP001144313"/>
    </source>
</evidence>
<proteinExistence type="predicted"/>
<gene>
    <name evidence="2" type="ORF">GALLR39Z86_25420</name>
</gene>
<dbReference type="Pfam" id="PF18029">
    <property type="entry name" value="Glyoxalase_6"/>
    <property type="match status" value="1"/>
</dbReference>
<evidence type="ECO:0000259" key="1">
    <source>
        <dbReference type="PROSITE" id="PS51819"/>
    </source>
</evidence>
<dbReference type="InterPro" id="IPR029068">
    <property type="entry name" value="Glyas_Bleomycin-R_OHBP_Dase"/>
</dbReference>
<organism evidence="2 3">
    <name type="scientific">Glycomyces algeriensis</name>
    <dbReference type="NCBI Taxonomy" id="256037"/>
    <lineage>
        <taxon>Bacteria</taxon>
        <taxon>Bacillati</taxon>
        <taxon>Actinomycetota</taxon>
        <taxon>Actinomycetes</taxon>
        <taxon>Glycomycetales</taxon>
        <taxon>Glycomycetaceae</taxon>
        <taxon>Glycomyces</taxon>
    </lineage>
</organism>
<dbReference type="PROSITE" id="PS51819">
    <property type="entry name" value="VOC"/>
    <property type="match status" value="1"/>
</dbReference>
<name>A0A9W6G9D4_9ACTN</name>
<accession>A0A9W6G9D4</accession>
<feature type="domain" description="VOC" evidence="1">
    <location>
        <begin position="23"/>
        <end position="140"/>
    </location>
</feature>
<dbReference type="EMBL" id="BSDT01000001">
    <property type="protein sequence ID" value="GLI42692.1"/>
    <property type="molecule type" value="Genomic_DNA"/>
</dbReference>
<protein>
    <recommendedName>
        <fullName evidence="1">VOC domain-containing protein</fullName>
    </recommendedName>
</protein>
<dbReference type="SUPFAM" id="SSF54593">
    <property type="entry name" value="Glyoxalase/Bleomycin resistance protein/Dihydroxybiphenyl dioxygenase"/>
    <property type="match status" value="1"/>
</dbReference>
<evidence type="ECO:0000313" key="2">
    <source>
        <dbReference type="EMBL" id="GLI42692.1"/>
    </source>
</evidence>
<comment type="caution">
    <text evidence="2">The sequence shown here is derived from an EMBL/GenBank/DDBJ whole genome shotgun (WGS) entry which is preliminary data.</text>
</comment>
<sequence>MRASRAGALEAVAGLWHHRLMLRLTDFIIDCPDTMTIAGFYAEVTGRPVKDDSDEDWAGISFGKIELAFQRVDEYRAPTWPSAEHPKQYHLDFEVDDIEAEQARLLGLGATLQRDHVGPEGYGFRVYTDPIGHPFCLCRNKGVVWDGDEPVWPSKG</sequence>
<dbReference type="AlphaFoldDB" id="A0A9W6G9D4"/>
<dbReference type="PANTHER" id="PTHR35908">
    <property type="entry name" value="HYPOTHETICAL FUSION PROTEIN"/>
    <property type="match status" value="1"/>
</dbReference>
<reference evidence="2" key="1">
    <citation type="submission" date="2022-12" db="EMBL/GenBank/DDBJ databases">
        <title>Reference genome sequencing for broad-spectrum identification of bacterial and archaeal isolates by mass spectrometry.</title>
        <authorList>
            <person name="Sekiguchi Y."/>
            <person name="Tourlousse D.M."/>
        </authorList>
    </citation>
    <scope>NUCLEOTIDE SEQUENCE</scope>
    <source>
        <strain evidence="2">LLR39Z86</strain>
    </source>
</reference>
<dbReference type="InterPro" id="IPR041581">
    <property type="entry name" value="Glyoxalase_6"/>
</dbReference>
<dbReference type="CDD" id="cd06587">
    <property type="entry name" value="VOC"/>
    <property type="match status" value="1"/>
</dbReference>
<dbReference type="Proteomes" id="UP001144313">
    <property type="component" value="Unassembled WGS sequence"/>
</dbReference>
<dbReference type="Gene3D" id="3.10.180.10">
    <property type="entry name" value="2,3-Dihydroxybiphenyl 1,2-Dioxygenase, domain 1"/>
    <property type="match status" value="1"/>
</dbReference>
<dbReference type="PANTHER" id="PTHR35908:SF1">
    <property type="entry name" value="CONSERVED PROTEIN"/>
    <property type="match status" value="1"/>
</dbReference>